<dbReference type="AlphaFoldDB" id="A0A444UKL8"/>
<evidence type="ECO:0000313" key="11">
    <source>
        <dbReference type="Proteomes" id="UP000289886"/>
    </source>
</evidence>
<evidence type="ECO:0000256" key="4">
    <source>
        <dbReference type="ARBA" id="ARBA00022723"/>
    </source>
</evidence>
<comment type="similarity">
    <text evidence="3">Belongs to the alkB family.</text>
</comment>
<dbReference type="GO" id="GO:0005634">
    <property type="term" value="C:nucleus"/>
    <property type="evidence" value="ECO:0007669"/>
    <property type="project" value="UniProtKB-SubCell"/>
</dbReference>
<keyword evidence="6" id="KW-0560">Oxidoreductase</keyword>
<keyword evidence="5" id="KW-0223">Dioxygenase</keyword>
<dbReference type="Proteomes" id="UP000289886">
    <property type="component" value="Unassembled WGS sequence"/>
</dbReference>
<dbReference type="GO" id="GO:0051213">
    <property type="term" value="F:dioxygenase activity"/>
    <property type="evidence" value="ECO:0007669"/>
    <property type="project" value="UniProtKB-KW"/>
</dbReference>
<evidence type="ECO:0000256" key="5">
    <source>
        <dbReference type="ARBA" id="ARBA00022964"/>
    </source>
</evidence>
<dbReference type="PANTHER" id="PTHR46030:SF1">
    <property type="entry name" value="ALPHA-KETOGLUTARATE-DEPENDENT DIOXYGENASE ALKB HOMOLOG 6"/>
    <property type="match status" value="1"/>
</dbReference>
<keyword evidence="11" id="KW-1185">Reference proteome</keyword>
<evidence type="ECO:0000256" key="1">
    <source>
        <dbReference type="ARBA" id="ARBA00001954"/>
    </source>
</evidence>
<evidence type="ECO:0000256" key="7">
    <source>
        <dbReference type="ARBA" id="ARBA00023004"/>
    </source>
</evidence>
<dbReference type="Pfam" id="PF13532">
    <property type="entry name" value="2OG-FeII_Oxy_2"/>
    <property type="match status" value="1"/>
</dbReference>
<evidence type="ECO:0000259" key="9">
    <source>
        <dbReference type="PROSITE" id="PS51471"/>
    </source>
</evidence>
<comment type="cofactor">
    <cofactor evidence="1">
        <name>Fe(2+)</name>
        <dbReference type="ChEBI" id="CHEBI:29033"/>
    </cofactor>
</comment>
<organism evidence="10 11">
    <name type="scientific">Acipenser ruthenus</name>
    <name type="common">Sterlet sturgeon</name>
    <dbReference type="NCBI Taxonomy" id="7906"/>
    <lineage>
        <taxon>Eukaryota</taxon>
        <taxon>Metazoa</taxon>
        <taxon>Chordata</taxon>
        <taxon>Craniata</taxon>
        <taxon>Vertebrata</taxon>
        <taxon>Euteleostomi</taxon>
        <taxon>Actinopterygii</taxon>
        <taxon>Chondrostei</taxon>
        <taxon>Acipenseriformes</taxon>
        <taxon>Acipenseridae</taxon>
        <taxon>Acipenser</taxon>
    </lineage>
</organism>
<keyword evidence="8" id="KW-0539">Nucleus</keyword>
<feature type="domain" description="Fe2OG dioxygenase" evidence="9">
    <location>
        <begin position="180"/>
        <end position="308"/>
    </location>
</feature>
<keyword evidence="4" id="KW-0479">Metal-binding</keyword>
<evidence type="ECO:0000256" key="2">
    <source>
        <dbReference type="ARBA" id="ARBA00004123"/>
    </source>
</evidence>
<dbReference type="GO" id="GO:0046872">
    <property type="term" value="F:metal ion binding"/>
    <property type="evidence" value="ECO:0007669"/>
    <property type="project" value="UniProtKB-KW"/>
</dbReference>
<proteinExistence type="inferred from homology"/>
<dbReference type="InterPro" id="IPR032862">
    <property type="entry name" value="ALKBH6"/>
</dbReference>
<comment type="caution">
    <text evidence="10">The sequence shown here is derived from an EMBL/GenBank/DDBJ whole genome shotgun (WGS) entry which is preliminary data.</text>
</comment>
<dbReference type="InterPro" id="IPR005123">
    <property type="entry name" value="Oxoglu/Fe-dep_dioxygenase_dom"/>
</dbReference>
<evidence type="ECO:0000256" key="8">
    <source>
        <dbReference type="ARBA" id="ARBA00023242"/>
    </source>
</evidence>
<gene>
    <name evidence="10" type="ORF">EOD39_3927</name>
</gene>
<dbReference type="PANTHER" id="PTHR46030">
    <property type="entry name" value="ALPHA-KETOGLUTARATE-DEPENDENT DIOXYGENASE ALKB HOMOLOG 6"/>
    <property type="match status" value="1"/>
</dbReference>
<dbReference type="EMBL" id="SCEB01214372">
    <property type="protein sequence ID" value="RXM35716.1"/>
    <property type="molecule type" value="Genomic_DNA"/>
</dbReference>
<sequence>MEEERCPKLKELEPFLVTQAPPTVYYIPNFITEAEEHYLLQQEWVILSRDRITHARCGIVLLEHTVIKGVWFLNDRVVWTVLVFHSCPWSSLKVCSRPVFIVSRSSRTCLPASPGSAAVHSHFFCSTAASWYWFIPAVFIFCFTPGGLPHPKGMLSEKLPDWLEKYAVKISSLGAFAGKTANHVLVNEYRPGEGIMPHEDGPLYFPTVTTISLGSHTLLDFYRPFSKEREQEGASQTEESRFLLSLLLEPRSLLVLRDDMYMCYLHGIRGVTEETVSERVANLPTTSVSPGEQLTRATRVSLTIRHVPKTLKSALLLGRKK</sequence>
<evidence type="ECO:0000313" key="10">
    <source>
        <dbReference type="EMBL" id="RXM35716.1"/>
    </source>
</evidence>
<name>A0A444UKL8_ACIRT</name>
<evidence type="ECO:0000256" key="3">
    <source>
        <dbReference type="ARBA" id="ARBA00007879"/>
    </source>
</evidence>
<evidence type="ECO:0000256" key="6">
    <source>
        <dbReference type="ARBA" id="ARBA00023002"/>
    </source>
</evidence>
<dbReference type="PROSITE" id="PS51471">
    <property type="entry name" value="FE2OG_OXY"/>
    <property type="match status" value="1"/>
</dbReference>
<reference evidence="10 11" key="1">
    <citation type="submission" date="2019-01" db="EMBL/GenBank/DDBJ databases">
        <title>Draft Genome and Complete Hox-Cluster Characterization of the Sterlet Sturgeon (Acipenser ruthenus).</title>
        <authorList>
            <person name="Wei Q."/>
        </authorList>
    </citation>
    <scope>NUCLEOTIDE SEQUENCE [LARGE SCALE GENOMIC DNA]</scope>
    <source>
        <strain evidence="10">WHYD16114868_AA</strain>
        <tissue evidence="10">Blood</tissue>
    </source>
</reference>
<dbReference type="Gene3D" id="2.60.120.1520">
    <property type="match status" value="1"/>
</dbReference>
<protein>
    <recommendedName>
        <fullName evidence="9">Fe2OG dioxygenase domain-containing protein</fullName>
    </recommendedName>
</protein>
<keyword evidence="7" id="KW-0408">Iron</keyword>
<comment type="subcellular location">
    <subcellularLocation>
        <location evidence="2">Nucleus</location>
    </subcellularLocation>
</comment>
<dbReference type="InterPro" id="IPR027450">
    <property type="entry name" value="AlkB-like"/>
</dbReference>
<dbReference type="SUPFAM" id="SSF51197">
    <property type="entry name" value="Clavaminate synthase-like"/>
    <property type="match status" value="1"/>
</dbReference>
<accession>A0A444UKL8</accession>